<dbReference type="PROSITE" id="PS50048">
    <property type="entry name" value="ZN2_CY6_FUNGAL_2"/>
    <property type="match status" value="1"/>
</dbReference>
<organism evidence="7 8">
    <name type="scientific">Aspergillus keveii</name>
    <dbReference type="NCBI Taxonomy" id="714993"/>
    <lineage>
        <taxon>Eukaryota</taxon>
        <taxon>Fungi</taxon>
        <taxon>Dikarya</taxon>
        <taxon>Ascomycota</taxon>
        <taxon>Pezizomycotina</taxon>
        <taxon>Eurotiomycetes</taxon>
        <taxon>Eurotiomycetidae</taxon>
        <taxon>Eurotiales</taxon>
        <taxon>Aspergillaceae</taxon>
        <taxon>Aspergillus</taxon>
        <taxon>Aspergillus subgen. Nidulantes</taxon>
    </lineage>
</organism>
<evidence type="ECO:0000259" key="6">
    <source>
        <dbReference type="PROSITE" id="PS50048"/>
    </source>
</evidence>
<dbReference type="PANTHER" id="PTHR37534">
    <property type="entry name" value="TRANSCRIPTIONAL ACTIVATOR PROTEIN UGA3"/>
    <property type="match status" value="1"/>
</dbReference>
<evidence type="ECO:0000256" key="5">
    <source>
        <dbReference type="SAM" id="MobiDB-lite"/>
    </source>
</evidence>
<dbReference type="PANTHER" id="PTHR37534:SF46">
    <property type="entry name" value="ZN(II)2CYS6 TRANSCRIPTION FACTOR (EUROFUNG)"/>
    <property type="match status" value="1"/>
</dbReference>
<evidence type="ECO:0000313" key="7">
    <source>
        <dbReference type="EMBL" id="KAL2787436.1"/>
    </source>
</evidence>
<keyword evidence="1" id="KW-0805">Transcription regulation</keyword>
<evidence type="ECO:0000313" key="8">
    <source>
        <dbReference type="Proteomes" id="UP001610563"/>
    </source>
</evidence>
<dbReference type="Proteomes" id="UP001610563">
    <property type="component" value="Unassembled WGS sequence"/>
</dbReference>
<feature type="domain" description="Zn(2)-C6 fungal-type" evidence="6">
    <location>
        <begin position="20"/>
        <end position="50"/>
    </location>
</feature>
<keyword evidence="2" id="KW-0238">DNA-binding</keyword>
<dbReference type="InterPro" id="IPR036864">
    <property type="entry name" value="Zn2-C6_fun-type_DNA-bd_sf"/>
</dbReference>
<keyword evidence="3" id="KW-0804">Transcription</keyword>
<dbReference type="CDD" id="cd00067">
    <property type="entry name" value="GAL4"/>
    <property type="match status" value="1"/>
</dbReference>
<dbReference type="EMBL" id="JBFTWV010000097">
    <property type="protein sequence ID" value="KAL2787436.1"/>
    <property type="molecule type" value="Genomic_DNA"/>
</dbReference>
<reference evidence="7 8" key="1">
    <citation type="submission" date="2024-07" db="EMBL/GenBank/DDBJ databases">
        <title>Section-level genome sequencing and comparative genomics of Aspergillus sections Usti and Cavernicolus.</title>
        <authorList>
            <consortium name="Lawrence Berkeley National Laboratory"/>
            <person name="Nybo J.L."/>
            <person name="Vesth T.C."/>
            <person name="Theobald S."/>
            <person name="Frisvad J.C."/>
            <person name="Larsen T.O."/>
            <person name="Kjaerboelling I."/>
            <person name="Rothschild-Mancinelli K."/>
            <person name="Lyhne E.K."/>
            <person name="Kogle M.E."/>
            <person name="Barry K."/>
            <person name="Clum A."/>
            <person name="Na H."/>
            <person name="Ledsgaard L."/>
            <person name="Lin J."/>
            <person name="Lipzen A."/>
            <person name="Kuo A."/>
            <person name="Riley R."/>
            <person name="Mondo S."/>
            <person name="Labutti K."/>
            <person name="Haridas S."/>
            <person name="Pangalinan J."/>
            <person name="Salamov A.A."/>
            <person name="Simmons B.A."/>
            <person name="Magnuson J.K."/>
            <person name="Chen J."/>
            <person name="Drula E."/>
            <person name="Henrissat B."/>
            <person name="Wiebenga A."/>
            <person name="Lubbers R.J."/>
            <person name="Gomes A.C."/>
            <person name="Makela M.R."/>
            <person name="Stajich J."/>
            <person name="Grigoriev I.V."/>
            <person name="Mortensen U.H."/>
            <person name="De Vries R.P."/>
            <person name="Baker S.E."/>
            <person name="Andersen M.R."/>
        </authorList>
    </citation>
    <scope>NUCLEOTIDE SEQUENCE [LARGE SCALE GENOMIC DNA]</scope>
    <source>
        <strain evidence="7 8">CBS 209.92</strain>
    </source>
</reference>
<dbReference type="SUPFAM" id="SSF57701">
    <property type="entry name" value="Zn2/Cys6 DNA-binding domain"/>
    <property type="match status" value="1"/>
</dbReference>
<evidence type="ECO:0000256" key="3">
    <source>
        <dbReference type="ARBA" id="ARBA00023163"/>
    </source>
</evidence>
<comment type="caution">
    <text evidence="7">The sequence shown here is derived from an EMBL/GenBank/DDBJ whole genome shotgun (WGS) entry which is preliminary data.</text>
</comment>
<gene>
    <name evidence="7" type="ORF">BJX66DRAFT_353385</name>
</gene>
<evidence type="ECO:0000256" key="4">
    <source>
        <dbReference type="ARBA" id="ARBA00023242"/>
    </source>
</evidence>
<dbReference type="SMART" id="SM00066">
    <property type="entry name" value="GAL4"/>
    <property type="match status" value="1"/>
</dbReference>
<sequence length="679" mass="74826">MSFPSQTRVKKTEITRSRNGCVRCRQKRRKCDEGKPGCRRCITAGTDCHYDGFTLKFREATQWAAHKVESRRGLAETPPSSTNDAVEDRAGSLNEARQPLQIASYDCAVLPSGRTPVTFDEDSPCQDLSNSLDSPKWAEVPLDFDLLPSGDADIFNEFLSQLSWTGTRNQPWEISPPSSSQGEVIAQHSTQDGTLAYDAPTVTEPQCSRVTTRQEQQATWPPMAGAVMIPQPPLKARKPPPTKVPVNHRIYLAHFRVAVLQAFPLDLPFLWALVIDSPAVRYAALALAAASLANLQGKQKDHSTWAPMPIHSTKAAAFSAQANRILEGGSDVPLNARLTAMLLLIYHELEAGSFSDAFHSLSILSATILDHAKAVSSLAEGPDLIRWWIHLRCLTGSAHTPLNPYGREDPAESLASRLEMSVATAAQLWQRILKGNLLSDRGAFDVSETSGHFLTEGELFAELRTLKMMLATCETPSALRAVATTTATTAPDGIVDLTRITTHREAMEAIDYAFAQIVCDETLLRTLADTPTTTSSLPRQFPLDNNNDNNNNTSQPPQQQICGRENAYRRGGMLNTLYYTGLFCPGQVPSRVMYATVQRLLDARVHAESPFFPVHAFAGYQRALEREIAQRGRTVFFACLTYDEWTTKDRLFSRGEKELVIVVGAEGDGRRDCAVPRAG</sequence>
<dbReference type="InterPro" id="IPR001138">
    <property type="entry name" value="Zn2Cys6_DnaBD"/>
</dbReference>
<feature type="region of interest" description="Disordered" evidence="5">
    <location>
        <begin position="531"/>
        <end position="561"/>
    </location>
</feature>
<keyword evidence="4" id="KW-0539">Nucleus</keyword>
<evidence type="ECO:0000256" key="1">
    <source>
        <dbReference type="ARBA" id="ARBA00023015"/>
    </source>
</evidence>
<dbReference type="Pfam" id="PF00172">
    <property type="entry name" value="Zn_clus"/>
    <property type="match status" value="1"/>
</dbReference>
<name>A0ABR4FVZ4_9EURO</name>
<protein>
    <recommendedName>
        <fullName evidence="6">Zn(2)-C6 fungal-type domain-containing protein</fullName>
    </recommendedName>
</protein>
<proteinExistence type="predicted"/>
<dbReference type="Gene3D" id="4.10.240.10">
    <property type="entry name" value="Zn(2)-C6 fungal-type DNA-binding domain"/>
    <property type="match status" value="1"/>
</dbReference>
<accession>A0ABR4FVZ4</accession>
<dbReference type="PROSITE" id="PS00463">
    <property type="entry name" value="ZN2_CY6_FUNGAL_1"/>
    <property type="match status" value="1"/>
</dbReference>
<evidence type="ECO:0000256" key="2">
    <source>
        <dbReference type="ARBA" id="ARBA00023125"/>
    </source>
</evidence>
<feature type="region of interest" description="Disordered" evidence="5">
    <location>
        <begin position="69"/>
        <end position="90"/>
    </location>
</feature>
<keyword evidence="8" id="KW-1185">Reference proteome</keyword>